<evidence type="ECO:0000313" key="10">
    <source>
        <dbReference type="Proteomes" id="UP000515663"/>
    </source>
</evidence>
<accession>A0A7D7LVZ8</accession>
<gene>
    <name evidence="9" type="ORF">H1R19_15040</name>
</gene>
<keyword evidence="10" id="KW-1185">Reference proteome</keyword>
<feature type="compositionally biased region" description="Basic and acidic residues" evidence="6">
    <location>
        <begin position="205"/>
        <end position="214"/>
    </location>
</feature>
<dbReference type="InterPro" id="IPR013324">
    <property type="entry name" value="RNA_pol_sigma_r3/r4-like"/>
</dbReference>
<dbReference type="Pfam" id="PF08281">
    <property type="entry name" value="Sigma70_r4_2"/>
    <property type="match status" value="1"/>
</dbReference>
<keyword evidence="3" id="KW-0731">Sigma factor</keyword>
<comment type="similarity">
    <text evidence="1">Belongs to the sigma-70 factor family. ECF subfamily.</text>
</comment>
<dbReference type="InterPro" id="IPR014284">
    <property type="entry name" value="RNA_pol_sigma-70_dom"/>
</dbReference>
<evidence type="ECO:0000256" key="4">
    <source>
        <dbReference type="ARBA" id="ARBA00023125"/>
    </source>
</evidence>
<evidence type="ECO:0000256" key="5">
    <source>
        <dbReference type="ARBA" id="ARBA00023163"/>
    </source>
</evidence>
<dbReference type="AlphaFoldDB" id="A0A7D7LVZ8"/>
<organism evidence="9 10">
    <name type="scientific">Gordonia jinghuaiqii</name>
    <dbReference type="NCBI Taxonomy" id="2758710"/>
    <lineage>
        <taxon>Bacteria</taxon>
        <taxon>Bacillati</taxon>
        <taxon>Actinomycetota</taxon>
        <taxon>Actinomycetes</taxon>
        <taxon>Mycobacteriales</taxon>
        <taxon>Gordoniaceae</taxon>
        <taxon>Gordonia</taxon>
    </lineage>
</organism>
<evidence type="ECO:0000313" key="9">
    <source>
        <dbReference type="EMBL" id="QMT00236.1"/>
    </source>
</evidence>
<dbReference type="PANTHER" id="PTHR43133">
    <property type="entry name" value="RNA POLYMERASE ECF-TYPE SIGMA FACTO"/>
    <property type="match status" value="1"/>
</dbReference>
<dbReference type="NCBIfam" id="TIGR02937">
    <property type="entry name" value="sigma70-ECF"/>
    <property type="match status" value="1"/>
</dbReference>
<feature type="region of interest" description="Disordered" evidence="6">
    <location>
        <begin position="189"/>
        <end position="214"/>
    </location>
</feature>
<sequence length="214" mass="24068">MNRSDSGHSLSLDLADLGHDDLAGAAAVGDTEAFAVLVRRMTPGLLRYMRRMVSDTQTAEDLTQETLLDAWKGLPDFEFRSTFRTWVFTIAHRKSVDYHRRRRDVPIVDGRFAEIEAAGPLPPEQVERQLLIDALRAELDNLPSTSRAAWWLKEVEGLTLEETSRVLRISTGSVRGHLQRSRKFLHTRLAPWDPGRRTPTTPNVDGREGGGIDA</sequence>
<dbReference type="KEGG" id="gji:H1R19_15040"/>
<evidence type="ECO:0000256" key="1">
    <source>
        <dbReference type="ARBA" id="ARBA00010641"/>
    </source>
</evidence>
<dbReference type="InterPro" id="IPR013325">
    <property type="entry name" value="RNA_pol_sigma_r2"/>
</dbReference>
<feature type="domain" description="RNA polymerase sigma factor 70 region 4 type 2" evidence="8">
    <location>
        <begin position="133"/>
        <end position="185"/>
    </location>
</feature>
<evidence type="ECO:0000256" key="2">
    <source>
        <dbReference type="ARBA" id="ARBA00023015"/>
    </source>
</evidence>
<dbReference type="GO" id="GO:0003677">
    <property type="term" value="F:DNA binding"/>
    <property type="evidence" value="ECO:0007669"/>
    <property type="project" value="UniProtKB-KW"/>
</dbReference>
<protein>
    <submittedName>
        <fullName evidence="9">Sigma-70 family RNA polymerase sigma factor</fullName>
    </submittedName>
</protein>
<dbReference type="Gene3D" id="1.10.1740.10">
    <property type="match status" value="1"/>
</dbReference>
<name>A0A7D7LVZ8_9ACTN</name>
<dbReference type="EMBL" id="CP059491">
    <property type="protein sequence ID" value="QMT00236.1"/>
    <property type="molecule type" value="Genomic_DNA"/>
</dbReference>
<evidence type="ECO:0000259" key="8">
    <source>
        <dbReference type="Pfam" id="PF08281"/>
    </source>
</evidence>
<dbReference type="Gene3D" id="1.10.10.10">
    <property type="entry name" value="Winged helix-like DNA-binding domain superfamily/Winged helix DNA-binding domain"/>
    <property type="match status" value="1"/>
</dbReference>
<dbReference type="SUPFAM" id="SSF88659">
    <property type="entry name" value="Sigma3 and sigma4 domains of RNA polymerase sigma factors"/>
    <property type="match status" value="1"/>
</dbReference>
<evidence type="ECO:0000259" key="7">
    <source>
        <dbReference type="Pfam" id="PF04542"/>
    </source>
</evidence>
<reference evidence="10" key="1">
    <citation type="submission" date="2020-07" db="EMBL/GenBank/DDBJ databases">
        <title>novel species isolated from the respiratory tract of Marmot.</title>
        <authorList>
            <person name="Zhang G."/>
        </authorList>
    </citation>
    <scope>NUCLEOTIDE SEQUENCE [LARGE SCALE GENOMIC DNA]</scope>
    <source>
        <strain evidence="10">686</strain>
    </source>
</reference>
<dbReference type="SUPFAM" id="SSF88946">
    <property type="entry name" value="Sigma2 domain of RNA polymerase sigma factors"/>
    <property type="match status" value="1"/>
</dbReference>
<evidence type="ECO:0000256" key="6">
    <source>
        <dbReference type="SAM" id="MobiDB-lite"/>
    </source>
</evidence>
<dbReference type="GO" id="GO:0006352">
    <property type="term" value="P:DNA-templated transcription initiation"/>
    <property type="evidence" value="ECO:0007669"/>
    <property type="project" value="InterPro"/>
</dbReference>
<dbReference type="PANTHER" id="PTHR43133:SF8">
    <property type="entry name" value="RNA POLYMERASE SIGMA FACTOR HI_1459-RELATED"/>
    <property type="match status" value="1"/>
</dbReference>
<keyword evidence="5" id="KW-0804">Transcription</keyword>
<keyword evidence="2" id="KW-0805">Transcription regulation</keyword>
<keyword evidence="4" id="KW-0238">DNA-binding</keyword>
<dbReference type="InterPro" id="IPR013249">
    <property type="entry name" value="RNA_pol_sigma70_r4_t2"/>
</dbReference>
<dbReference type="Proteomes" id="UP000515663">
    <property type="component" value="Chromosome"/>
</dbReference>
<evidence type="ECO:0000256" key="3">
    <source>
        <dbReference type="ARBA" id="ARBA00023082"/>
    </source>
</evidence>
<proteinExistence type="inferred from homology"/>
<dbReference type="RefSeq" id="WP_219849446.1">
    <property type="nucleotide sequence ID" value="NZ_CP059491.1"/>
</dbReference>
<dbReference type="InterPro" id="IPR039425">
    <property type="entry name" value="RNA_pol_sigma-70-like"/>
</dbReference>
<feature type="domain" description="RNA polymerase sigma-70 region 2" evidence="7">
    <location>
        <begin position="37"/>
        <end position="103"/>
    </location>
</feature>
<dbReference type="Pfam" id="PF04542">
    <property type="entry name" value="Sigma70_r2"/>
    <property type="match status" value="1"/>
</dbReference>
<dbReference type="InterPro" id="IPR036388">
    <property type="entry name" value="WH-like_DNA-bd_sf"/>
</dbReference>
<dbReference type="InterPro" id="IPR007627">
    <property type="entry name" value="RNA_pol_sigma70_r2"/>
</dbReference>
<dbReference type="GO" id="GO:0016987">
    <property type="term" value="F:sigma factor activity"/>
    <property type="evidence" value="ECO:0007669"/>
    <property type="project" value="UniProtKB-KW"/>
</dbReference>